<dbReference type="AlphaFoldDB" id="A0A3B7LZ64"/>
<evidence type="ECO:0000256" key="1">
    <source>
        <dbReference type="ARBA" id="ARBA00009353"/>
    </source>
</evidence>
<organism evidence="4 5">
    <name type="scientific">Acinetobacter chinensis</name>
    <dbReference type="NCBI Taxonomy" id="2004650"/>
    <lineage>
        <taxon>Bacteria</taxon>
        <taxon>Pseudomonadati</taxon>
        <taxon>Pseudomonadota</taxon>
        <taxon>Gammaproteobacteria</taxon>
        <taxon>Moraxellales</taxon>
        <taxon>Moraxellaceae</taxon>
        <taxon>Acinetobacter</taxon>
    </lineage>
</organism>
<dbReference type="PANTHER" id="PTHR11092">
    <property type="entry name" value="SUGAR NUCLEOTIDE EPIMERASE RELATED"/>
    <property type="match status" value="1"/>
</dbReference>
<dbReference type="InterPro" id="IPR013549">
    <property type="entry name" value="DUF1731"/>
</dbReference>
<dbReference type="SUPFAM" id="SSF51735">
    <property type="entry name" value="NAD(P)-binding Rossmann-fold domains"/>
    <property type="match status" value="1"/>
</dbReference>
<dbReference type="Pfam" id="PF08338">
    <property type="entry name" value="DUF1731"/>
    <property type="match status" value="1"/>
</dbReference>
<evidence type="ECO:0000259" key="2">
    <source>
        <dbReference type="Pfam" id="PF01370"/>
    </source>
</evidence>
<evidence type="ECO:0000313" key="4">
    <source>
        <dbReference type="EMBL" id="AXY57688.1"/>
    </source>
</evidence>
<sequence>MIKDTVLVTGASGFIGQQLVKFLLEQDYQVIALSRKKQVANHPSLQWVQQLGEIRNPKIDYVVNLAGESIGQGRWTDARKQTLIQSRVQTTEEIYQYLKKQNIQPKRVISGSAVGFYGIDAAEQWTAVCDEQSAPQNIFMSELCQRWEQAALSDTAQKTKIIRLGVVFGKGGGILPQMLLPIKLNLAGKIGSGKQPMCWVHMQDVIQAIHFLFKDDSATQIYNVVAPERSSQKAFVSTASLLLNRKPWFSMPAWCMRLLMGEQAQLVLNGQYVKPVALEQAGFKFQYPVLKSALKQILSMD</sequence>
<dbReference type="Proteomes" id="UP000263753">
    <property type="component" value="Chromosome"/>
</dbReference>
<proteinExistence type="inferred from homology"/>
<dbReference type="PANTHER" id="PTHR11092:SF0">
    <property type="entry name" value="EPIMERASE FAMILY PROTEIN SDR39U1"/>
    <property type="match status" value="1"/>
</dbReference>
<dbReference type="RefSeq" id="WP_087513983.1">
    <property type="nucleotide sequence ID" value="NZ_CP032134.1"/>
</dbReference>
<dbReference type="NCBIfam" id="TIGR01777">
    <property type="entry name" value="yfcH"/>
    <property type="match status" value="1"/>
</dbReference>
<protein>
    <submittedName>
        <fullName evidence="4">TIGR01777 family protein</fullName>
    </submittedName>
</protein>
<dbReference type="InterPro" id="IPR036291">
    <property type="entry name" value="NAD(P)-bd_dom_sf"/>
</dbReference>
<dbReference type="Pfam" id="PF01370">
    <property type="entry name" value="Epimerase"/>
    <property type="match status" value="1"/>
</dbReference>
<accession>A0A3B7LZ64</accession>
<reference evidence="5" key="1">
    <citation type="submission" date="2018-09" db="EMBL/GenBank/DDBJ databases">
        <title>The complete genome of Acinetobacter sp. strain WCHAc010005.</title>
        <authorList>
            <person name="Hu Y."/>
            <person name="Long H."/>
            <person name="Feng Y."/>
            <person name="Zong Z."/>
        </authorList>
    </citation>
    <scope>NUCLEOTIDE SEQUENCE [LARGE SCALE GENOMIC DNA]</scope>
    <source>
        <strain evidence="5">WCHAc010005</strain>
    </source>
</reference>
<dbReference type="InterPro" id="IPR001509">
    <property type="entry name" value="Epimerase_deHydtase"/>
</dbReference>
<comment type="similarity">
    <text evidence="1">Belongs to the NAD(P)-dependent epimerase/dehydratase family. SDR39U1 subfamily.</text>
</comment>
<dbReference type="Gene3D" id="3.40.50.720">
    <property type="entry name" value="NAD(P)-binding Rossmann-like Domain"/>
    <property type="match status" value="1"/>
</dbReference>
<dbReference type="InterPro" id="IPR010099">
    <property type="entry name" value="SDR39U1"/>
</dbReference>
<gene>
    <name evidence="4" type="ORF">CDG60_14620</name>
</gene>
<dbReference type="EMBL" id="CP032134">
    <property type="protein sequence ID" value="AXY57688.1"/>
    <property type="molecule type" value="Genomic_DNA"/>
</dbReference>
<evidence type="ECO:0000313" key="5">
    <source>
        <dbReference type="Proteomes" id="UP000263753"/>
    </source>
</evidence>
<feature type="domain" description="DUF1731" evidence="3">
    <location>
        <begin position="251"/>
        <end position="297"/>
    </location>
</feature>
<feature type="domain" description="NAD-dependent epimerase/dehydratase" evidence="2">
    <location>
        <begin position="6"/>
        <end position="224"/>
    </location>
</feature>
<name>A0A3B7LZ64_9GAMM</name>
<dbReference type="KEGG" id="achi:CDG60_14620"/>
<evidence type="ECO:0000259" key="3">
    <source>
        <dbReference type="Pfam" id="PF08338"/>
    </source>
</evidence>